<keyword evidence="1" id="KW-0175">Coiled coil</keyword>
<evidence type="ECO:0000313" key="3">
    <source>
        <dbReference type="Proteomes" id="UP000184079"/>
    </source>
</evidence>
<gene>
    <name evidence="2" type="ORF">SAMN05421807_12919</name>
</gene>
<sequence length="147" mass="17746">MYLLPVHRLKARIAEEEHDLLTKEERTLWEMALENLEMQSKRLKEDDSSKRASEALSASMLHEWEKTKNKLNELEDVYKKCNEAIDLWKHLKKQIDQLPLDQSQKDYWLKQEKKKAELLGHTKRVCLWEEIENFINSMENLHKLLKF</sequence>
<organism evidence="2 3">
    <name type="scientific">Virgibacillus chiguensis</name>
    <dbReference type="NCBI Taxonomy" id="411959"/>
    <lineage>
        <taxon>Bacteria</taxon>
        <taxon>Bacillati</taxon>
        <taxon>Bacillota</taxon>
        <taxon>Bacilli</taxon>
        <taxon>Bacillales</taxon>
        <taxon>Bacillaceae</taxon>
        <taxon>Virgibacillus</taxon>
    </lineage>
</organism>
<dbReference type="AlphaFoldDB" id="A0A1M5XKW0"/>
<accession>A0A1M5XKW0</accession>
<dbReference type="Proteomes" id="UP000184079">
    <property type="component" value="Unassembled WGS sequence"/>
</dbReference>
<proteinExistence type="predicted"/>
<dbReference type="RefSeq" id="WP_073013327.1">
    <property type="nucleotide sequence ID" value="NZ_FQXD01000029.1"/>
</dbReference>
<reference evidence="3" key="1">
    <citation type="submission" date="2016-11" db="EMBL/GenBank/DDBJ databases">
        <authorList>
            <person name="Varghese N."/>
            <person name="Submissions S."/>
        </authorList>
    </citation>
    <scope>NUCLEOTIDE SEQUENCE [LARGE SCALE GENOMIC DNA]</scope>
    <source>
        <strain evidence="3">CGMCC 1.6496</strain>
    </source>
</reference>
<name>A0A1M5XKW0_9BACI</name>
<evidence type="ECO:0000313" key="2">
    <source>
        <dbReference type="EMBL" id="SHI00477.1"/>
    </source>
</evidence>
<dbReference type="EMBL" id="FQXD01000029">
    <property type="protein sequence ID" value="SHI00477.1"/>
    <property type="molecule type" value="Genomic_DNA"/>
</dbReference>
<protein>
    <submittedName>
        <fullName evidence="2">Uncharacterized protein</fullName>
    </submittedName>
</protein>
<keyword evidence="3" id="KW-1185">Reference proteome</keyword>
<evidence type="ECO:0000256" key="1">
    <source>
        <dbReference type="SAM" id="Coils"/>
    </source>
</evidence>
<feature type="coiled-coil region" evidence="1">
    <location>
        <begin position="6"/>
        <end position="84"/>
    </location>
</feature>